<dbReference type="SUPFAM" id="SSF48173">
    <property type="entry name" value="Cryptochrome/photolyase FAD-binding domain"/>
    <property type="match status" value="1"/>
</dbReference>
<keyword evidence="7 14" id="KW-0157">Chromophore</keyword>
<evidence type="ECO:0000256" key="2">
    <source>
        <dbReference type="ARBA" id="ARBA00005862"/>
    </source>
</evidence>
<dbReference type="GeneID" id="96874388"/>
<keyword evidence="16" id="KW-0456">Lyase</keyword>
<evidence type="ECO:0000256" key="12">
    <source>
        <dbReference type="PIRSR" id="PIRSR602081-1"/>
    </source>
</evidence>
<evidence type="ECO:0000256" key="6">
    <source>
        <dbReference type="ARBA" id="ARBA00022827"/>
    </source>
</evidence>
<evidence type="ECO:0000256" key="4">
    <source>
        <dbReference type="ARBA" id="ARBA00014046"/>
    </source>
</evidence>
<feature type="site" description="Electron transfer via tryptophanyl radical" evidence="13">
    <location>
        <position position="396"/>
    </location>
</feature>
<evidence type="ECO:0000313" key="16">
    <source>
        <dbReference type="EMBL" id="ANU39221.1"/>
    </source>
</evidence>
<dbReference type="FunFam" id="1.10.579.10:FF:000003">
    <property type="entry name" value="Deoxyribodipyrimidine photo-lyase"/>
    <property type="match status" value="1"/>
</dbReference>
<dbReference type="Gene3D" id="3.40.50.620">
    <property type="entry name" value="HUPs"/>
    <property type="match status" value="1"/>
</dbReference>
<accession>A0A1C7FH13</accession>
<feature type="binding site" evidence="12">
    <location>
        <begin position="386"/>
        <end position="388"/>
    </location>
    <ligand>
        <name>FAD</name>
        <dbReference type="ChEBI" id="CHEBI:57692"/>
    </ligand>
</feature>
<organism evidence="16 17">
    <name type="scientific">Vibrio scophthalmi</name>
    <dbReference type="NCBI Taxonomy" id="45658"/>
    <lineage>
        <taxon>Bacteria</taxon>
        <taxon>Pseudomonadati</taxon>
        <taxon>Pseudomonadota</taxon>
        <taxon>Gammaproteobacteria</taxon>
        <taxon>Vibrionales</taxon>
        <taxon>Vibrionaceae</taxon>
        <taxon>Vibrio</taxon>
    </lineage>
</organism>
<dbReference type="GO" id="GO:0071949">
    <property type="term" value="F:FAD binding"/>
    <property type="evidence" value="ECO:0007669"/>
    <property type="project" value="TreeGrafter"/>
</dbReference>
<dbReference type="Gene3D" id="1.10.579.10">
    <property type="entry name" value="DNA Cyclobutane Dipyrimidine Photolyase, subunit A, domain 3"/>
    <property type="match status" value="1"/>
</dbReference>
<feature type="site" description="Electron transfer via tryptophanyl radical" evidence="13">
    <location>
        <position position="373"/>
    </location>
</feature>
<dbReference type="SUPFAM" id="SSF52425">
    <property type="entry name" value="Cryptochrome/photolyase, N-terminal domain"/>
    <property type="match status" value="1"/>
</dbReference>
<gene>
    <name evidence="16" type="ORF">VSVS05_04185</name>
</gene>
<feature type="binding site" evidence="12">
    <location>
        <begin position="288"/>
        <end position="295"/>
    </location>
    <ligand>
        <name>FAD</name>
        <dbReference type="ChEBI" id="CHEBI:57692"/>
    </ligand>
</feature>
<evidence type="ECO:0000256" key="8">
    <source>
        <dbReference type="ARBA" id="ARBA00031671"/>
    </source>
</evidence>
<dbReference type="PANTHER" id="PTHR11455">
    <property type="entry name" value="CRYPTOCHROME"/>
    <property type="match status" value="1"/>
</dbReference>
<dbReference type="PATRIC" id="fig|45658.7.peg.4165"/>
<reference evidence="16 17" key="1">
    <citation type="submission" date="2016-07" db="EMBL/GenBank/DDBJ databases">
        <title>Genome sequencing of Vibrio scophthalmi strain VS-05, an isolated from Paralichthys olivaceus.</title>
        <authorList>
            <person name="Han H.-J."/>
        </authorList>
    </citation>
    <scope>NUCLEOTIDE SEQUENCE [LARGE SCALE GENOMIC DNA]</scope>
    <source>
        <strain evidence="16 17">VS-05</strain>
    </source>
</reference>
<comment type="similarity">
    <text evidence="14">Belongs to the DNA photolyase family.</text>
</comment>
<dbReference type="PRINTS" id="PR00147">
    <property type="entry name" value="DNAPHOTLYASE"/>
</dbReference>
<dbReference type="InterPro" id="IPR036155">
    <property type="entry name" value="Crypto/Photolyase_N_sf"/>
</dbReference>
<evidence type="ECO:0000256" key="10">
    <source>
        <dbReference type="ARBA" id="ARBA00059220"/>
    </source>
</evidence>
<evidence type="ECO:0000256" key="13">
    <source>
        <dbReference type="PIRSR" id="PIRSR602081-2"/>
    </source>
</evidence>
<dbReference type="NCBIfam" id="NF007955">
    <property type="entry name" value="PRK10674.1"/>
    <property type="match status" value="1"/>
</dbReference>
<dbReference type="PROSITE" id="PS51645">
    <property type="entry name" value="PHR_CRY_ALPHA_BETA"/>
    <property type="match status" value="1"/>
</dbReference>
<evidence type="ECO:0000256" key="9">
    <source>
        <dbReference type="ARBA" id="ARBA00033999"/>
    </source>
</evidence>
<dbReference type="Pfam" id="PF03441">
    <property type="entry name" value="FAD_binding_7"/>
    <property type="match status" value="1"/>
</dbReference>
<feature type="binding site" evidence="12">
    <location>
        <position position="285"/>
    </location>
    <ligand>
        <name>FAD</name>
        <dbReference type="ChEBI" id="CHEBI:57692"/>
    </ligand>
</feature>
<proteinExistence type="inferred from homology"/>
<sequence>MQLMWFRRDLRVEDNTALQSAINTQQAVIAIYVATPDSWRNHHLSPIQADLIYRRLFELQQDLAQLNIPLLYMEVENYQQSVQQVSDCALRYGAERVVFNREYEVNEQDRDDLLHSHSAIEIQGFDDKCLLPPGSVLNKQGQYFKVFTPFKRAYLARLTENLPPVVKTTAVRDDSTNILDIKAEQKESYPALLSPQSVFSYPRESSERYVVNSKAIRQLLREFCHERVDNYHNDRDKPALNATSMLSPYLAIGALSVRQCVARVLYSAQAHQITSPLLGEGIHTWISELVWRDFYQHLLHFEPKLCKGQNFVQWTEKLNWPGSKQHLAAWQKGMTGYPIVDAAMRQLNQTGWMHNRLRMVVASFLTKDLHIHWHDGERYFMQKLVDGDYAANNGGWQWSASTGCDAQPYFRIFNPTAQGERFDPDGDFIRHWIPELSAVPNKFIHQPWRWENVISLSYPKPMVDHKSEREITLRLFQDAKDFQ</sequence>
<dbReference type="EMBL" id="CP016415">
    <property type="protein sequence ID" value="ANU39221.1"/>
    <property type="molecule type" value="Genomic_DNA"/>
</dbReference>
<dbReference type="RefSeq" id="WP_065546738.1">
    <property type="nucleotide sequence ID" value="NZ_CP016415.1"/>
</dbReference>
<dbReference type="Proteomes" id="UP000092528">
    <property type="component" value="Chromosome 2"/>
</dbReference>
<evidence type="ECO:0000256" key="7">
    <source>
        <dbReference type="ARBA" id="ARBA00022991"/>
    </source>
</evidence>
<dbReference type="GO" id="GO:0003904">
    <property type="term" value="F:deoxyribodipyrimidine photo-lyase activity"/>
    <property type="evidence" value="ECO:0007669"/>
    <property type="project" value="UniProtKB-EC"/>
</dbReference>
<dbReference type="EC" id="4.1.99.3" evidence="3"/>
<comment type="function">
    <text evidence="10">Involved in repair of UV radiation-induced DNA damage. Catalyzes the light-dependent monomerization (300-600 nm) of cyclobutyl pyrimidine dimers (in cis-syn configuration), which are formed between adjacent bases on the same DNA strand upon exposure to ultraviolet radiation.</text>
</comment>
<evidence type="ECO:0000256" key="1">
    <source>
        <dbReference type="ARBA" id="ARBA00001932"/>
    </source>
</evidence>
<dbReference type="InterPro" id="IPR005101">
    <property type="entry name" value="Cryptochr/Photolyase_FAD-bd"/>
</dbReference>
<feature type="binding site" evidence="12">
    <location>
        <position position="231"/>
    </location>
    <ligand>
        <name>FAD</name>
        <dbReference type="ChEBI" id="CHEBI:57692"/>
    </ligand>
</feature>
<dbReference type="Pfam" id="PF00875">
    <property type="entry name" value="DNA_photolyase"/>
    <property type="match status" value="1"/>
</dbReference>
<dbReference type="GO" id="GO:0000719">
    <property type="term" value="P:photoreactive repair"/>
    <property type="evidence" value="ECO:0007669"/>
    <property type="project" value="UniProtKB-ARBA"/>
</dbReference>
<evidence type="ECO:0000256" key="5">
    <source>
        <dbReference type="ARBA" id="ARBA00022630"/>
    </source>
</evidence>
<comment type="similarity">
    <text evidence="2">Belongs to the DNA photolyase class-1 family.</text>
</comment>
<feature type="site" description="Electron transfer via tryptophanyl radical" evidence="13">
    <location>
        <position position="320"/>
    </location>
</feature>
<dbReference type="PROSITE" id="PS00394">
    <property type="entry name" value="DNA_PHOTOLYASES_1_1"/>
    <property type="match status" value="1"/>
</dbReference>
<dbReference type="Gene3D" id="1.25.40.80">
    <property type="match status" value="1"/>
</dbReference>
<evidence type="ECO:0000256" key="11">
    <source>
        <dbReference type="ARBA" id="ARBA00083107"/>
    </source>
</evidence>
<keyword evidence="6 12" id="KW-0274">FAD</keyword>
<dbReference type="GO" id="GO:0003677">
    <property type="term" value="F:DNA binding"/>
    <property type="evidence" value="ECO:0007669"/>
    <property type="project" value="TreeGrafter"/>
</dbReference>
<evidence type="ECO:0000259" key="15">
    <source>
        <dbReference type="PROSITE" id="PS51645"/>
    </source>
</evidence>
<dbReference type="PANTHER" id="PTHR11455:SF9">
    <property type="entry name" value="CRYPTOCHROME CIRCADIAN CLOCK 5 ISOFORM X1"/>
    <property type="match status" value="1"/>
</dbReference>
<dbReference type="InterPro" id="IPR002081">
    <property type="entry name" value="Cryptochrome/DNA_photolyase_1"/>
</dbReference>
<comment type="catalytic activity">
    <reaction evidence="9">
        <text>cyclobutadipyrimidine (in DNA) = 2 pyrimidine residues (in DNA).</text>
        <dbReference type="EC" id="4.1.99.3"/>
    </reaction>
</comment>
<dbReference type="AlphaFoldDB" id="A0A1C7FH13"/>
<dbReference type="InterPro" id="IPR018394">
    <property type="entry name" value="DNA_photolyase_1_CS_C"/>
</dbReference>
<protein>
    <recommendedName>
        <fullName evidence="4">Deoxyribodipyrimidine photo-lyase</fullName>
        <ecNumber evidence="3">4.1.99.3</ecNumber>
    </recommendedName>
    <alternativeName>
        <fullName evidence="8">DNA photolyase</fullName>
    </alternativeName>
    <alternativeName>
        <fullName evidence="11">Photoreactivating enzyme</fullName>
    </alternativeName>
</protein>
<name>A0A1C7FH13_9VIBR</name>
<keyword evidence="17" id="KW-1185">Reference proteome</keyword>
<evidence type="ECO:0000256" key="14">
    <source>
        <dbReference type="RuleBase" id="RU004182"/>
    </source>
</evidence>
<feature type="binding site" evidence="12">
    <location>
        <begin position="243"/>
        <end position="247"/>
    </location>
    <ligand>
        <name>FAD</name>
        <dbReference type="ChEBI" id="CHEBI:57692"/>
    </ligand>
</feature>
<dbReference type="GO" id="GO:0009416">
    <property type="term" value="P:response to light stimulus"/>
    <property type="evidence" value="ECO:0007669"/>
    <property type="project" value="TreeGrafter"/>
</dbReference>
<comment type="cofactor">
    <cofactor evidence="1">
        <name>(6R)-5,10-methylene-5,6,7,8-tetrahydrofolate</name>
        <dbReference type="ChEBI" id="CHEBI:15636"/>
    </cofactor>
</comment>
<dbReference type="InterPro" id="IPR014729">
    <property type="entry name" value="Rossmann-like_a/b/a_fold"/>
</dbReference>
<evidence type="ECO:0000256" key="3">
    <source>
        <dbReference type="ARBA" id="ARBA00013149"/>
    </source>
</evidence>
<evidence type="ECO:0000313" key="17">
    <source>
        <dbReference type="Proteomes" id="UP000092528"/>
    </source>
</evidence>
<keyword evidence="5 12" id="KW-0285">Flavoprotein</keyword>
<feature type="domain" description="Photolyase/cryptochrome alpha/beta" evidence="15">
    <location>
        <begin position="1"/>
        <end position="130"/>
    </location>
</feature>
<dbReference type="InterPro" id="IPR036134">
    <property type="entry name" value="Crypto/Photolyase_FAD-like_sf"/>
</dbReference>
<comment type="cofactor">
    <cofactor evidence="12">
        <name>FAD</name>
        <dbReference type="ChEBI" id="CHEBI:57692"/>
    </cofactor>
    <text evidence="12">Binds 1 FAD per subunit.</text>
</comment>
<dbReference type="STRING" id="45658.VSVS12_04361"/>
<dbReference type="InterPro" id="IPR006050">
    <property type="entry name" value="DNA_photolyase_N"/>
</dbReference>